<evidence type="ECO:0000256" key="2">
    <source>
        <dbReference type="SAM" id="Phobius"/>
    </source>
</evidence>
<evidence type="ECO:0000313" key="4">
    <source>
        <dbReference type="Proteomes" id="UP000298787"/>
    </source>
</evidence>
<name>A0A4U5V723_COLLU</name>
<keyword evidence="4" id="KW-1185">Reference proteome</keyword>
<dbReference type="Proteomes" id="UP000298787">
    <property type="component" value="Chromosome 14"/>
</dbReference>
<dbReference type="EMBL" id="CM014091">
    <property type="protein sequence ID" value="TKS82345.1"/>
    <property type="molecule type" value="Genomic_DNA"/>
</dbReference>
<organism evidence="3 4">
    <name type="scientific">Collichthys lucidus</name>
    <name type="common">Big head croaker</name>
    <name type="synonym">Sciaena lucida</name>
    <dbReference type="NCBI Taxonomy" id="240159"/>
    <lineage>
        <taxon>Eukaryota</taxon>
        <taxon>Metazoa</taxon>
        <taxon>Chordata</taxon>
        <taxon>Craniata</taxon>
        <taxon>Vertebrata</taxon>
        <taxon>Euteleostomi</taxon>
        <taxon>Actinopterygii</taxon>
        <taxon>Neopterygii</taxon>
        <taxon>Teleostei</taxon>
        <taxon>Neoteleostei</taxon>
        <taxon>Acanthomorphata</taxon>
        <taxon>Eupercaria</taxon>
        <taxon>Sciaenidae</taxon>
        <taxon>Collichthys</taxon>
    </lineage>
</organism>
<keyword evidence="1" id="KW-0175">Coiled coil</keyword>
<keyword evidence="2" id="KW-0812">Transmembrane</keyword>
<feature type="transmembrane region" description="Helical" evidence="2">
    <location>
        <begin position="6"/>
        <end position="26"/>
    </location>
</feature>
<protein>
    <submittedName>
        <fullName evidence="3">Uncharacterized protein</fullName>
    </submittedName>
</protein>
<dbReference type="AlphaFoldDB" id="A0A4U5V723"/>
<feature type="coiled-coil region" evidence="1">
    <location>
        <begin position="28"/>
        <end position="61"/>
    </location>
</feature>
<keyword evidence="2" id="KW-0472">Membrane</keyword>
<proteinExistence type="predicted"/>
<evidence type="ECO:0000313" key="3">
    <source>
        <dbReference type="EMBL" id="TKS82345.1"/>
    </source>
</evidence>
<sequence>MAFATVWNYCIPLSIITVACLVRTAAGYRVARARCGEVESEKKAEEEKTGERERIDRAQVASLNAYASAFSFA</sequence>
<keyword evidence="2" id="KW-1133">Transmembrane helix</keyword>
<gene>
    <name evidence="3" type="ORF">D9C73_016454</name>
</gene>
<reference evidence="3 4" key="1">
    <citation type="submission" date="2019-01" db="EMBL/GenBank/DDBJ databases">
        <title>Genome Assembly of Collichthys lucidus.</title>
        <authorList>
            <person name="Cai M."/>
            <person name="Xiao S."/>
        </authorList>
    </citation>
    <scope>NUCLEOTIDE SEQUENCE [LARGE SCALE GENOMIC DNA]</scope>
    <source>
        <strain evidence="3">JT15FE1705JMU</strain>
        <tissue evidence="3">Muscle</tissue>
    </source>
</reference>
<accession>A0A4U5V723</accession>
<evidence type="ECO:0000256" key="1">
    <source>
        <dbReference type="SAM" id="Coils"/>
    </source>
</evidence>